<dbReference type="SMART" id="SM00248">
    <property type="entry name" value="ANK"/>
    <property type="match status" value="3"/>
</dbReference>
<protein>
    <submittedName>
        <fullName evidence="4">24245_t:CDS:1</fullName>
    </submittedName>
</protein>
<dbReference type="InterPro" id="IPR002110">
    <property type="entry name" value="Ankyrin_rpt"/>
</dbReference>
<dbReference type="Pfam" id="PF12796">
    <property type="entry name" value="Ank_2"/>
    <property type="match status" value="1"/>
</dbReference>
<dbReference type="Gene3D" id="1.25.40.20">
    <property type="entry name" value="Ankyrin repeat-containing domain"/>
    <property type="match status" value="1"/>
</dbReference>
<reference evidence="4" key="1">
    <citation type="submission" date="2021-06" db="EMBL/GenBank/DDBJ databases">
        <authorList>
            <person name="Kallberg Y."/>
            <person name="Tangrot J."/>
            <person name="Rosling A."/>
        </authorList>
    </citation>
    <scope>NUCLEOTIDE SEQUENCE</scope>
    <source>
        <strain evidence="4">MA453B</strain>
    </source>
</reference>
<gene>
    <name evidence="4" type="ORF">DERYTH_LOCUS2614</name>
</gene>
<keyword evidence="5" id="KW-1185">Reference proteome</keyword>
<dbReference type="AlphaFoldDB" id="A0A9N8WSC6"/>
<dbReference type="OrthoDB" id="19174at2759"/>
<dbReference type="SUPFAM" id="SSF48403">
    <property type="entry name" value="Ankyrin repeat"/>
    <property type="match status" value="1"/>
</dbReference>
<name>A0A9N8WSC6_9GLOM</name>
<dbReference type="PANTHER" id="PTHR24171">
    <property type="entry name" value="ANKYRIN REPEAT DOMAIN-CONTAINING PROTEIN 39-RELATED"/>
    <property type="match status" value="1"/>
</dbReference>
<accession>A0A9N8WSC6</accession>
<evidence type="ECO:0000313" key="4">
    <source>
        <dbReference type="EMBL" id="CAG8495163.1"/>
    </source>
</evidence>
<dbReference type="PROSITE" id="PS50088">
    <property type="entry name" value="ANK_REPEAT"/>
    <property type="match status" value="1"/>
</dbReference>
<sequence>MTDDNIWIAAGDGNIERALLSTGISPNIQDQNGYTPLAAAVSYNHIELVEFLLSQGADINFPDHDGDTALHLVETVEMAQKLLDLGADPFLTNSYGKTPALVAFEEQHFDVAMLLSSKTGELIQENNFDDEHNNLTEPTTPKLQLEEGRISLVDIKHAHLNLGEEIVMVDITTSGNRATPENRPS</sequence>
<dbReference type="PANTHER" id="PTHR24171:SF9">
    <property type="entry name" value="ANKYRIN REPEAT DOMAIN-CONTAINING PROTEIN 39"/>
    <property type="match status" value="1"/>
</dbReference>
<evidence type="ECO:0000256" key="3">
    <source>
        <dbReference type="PROSITE-ProRule" id="PRU00023"/>
    </source>
</evidence>
<comment type="caution">
    <text evidence="4">The sequence shown here is derived from an EMBL/GenBank/DDBJ whole genome shotgun (WGS) entry which is preliminary data.</text>
</comment>
<evidence type="ECO:0000256" key="1">
    <source>
        <dbReference type="ARBA" id="ARBA00022737"/>
    </source>
</evidence>
<organism evidence="4 5">
    <name type="scientific">Dentiscutata erythropus</name>
    <dbReference type="NCBI Taxonomy" id="1348616"/>
    <lineage>
        <taxon>Eukaryota</taxon>
        <taxon>Fungi</taxon>
        <taxon>Fungi incertae sedis</taxon>
        <taxon>Mucoromycota</taxon>
        <taxon>Glomeromycotina</taxon>
        <taxon>Glomeromycetes</taxon>
        <taxon>Diversisporales</taxon>
        <taxon>Gigasporaceae</taxon>
        <taxon>Dentiscutata</taxon>
    </lineage>
</organism>
<feature type="repeat" description="ANK" evidence="3">
    <location>
        <begin position="32"/>
        <end position="64"/>
    </location>
</feature>
<proteinExistence type="predicted"/>
<keyword evidence="2 3" id="KW-0040">ANK repeat</keyword>
<dbReference type="Proteomes" id="UP000789405">
    <property type="component" value="Unassembled WGS sequence"/>
</dbReference>
<evidence type="ECO:0000313" key="5">
    <source>
        <dbReference type="Proteomes" id="UP000789405"/>
    </source>
</evidence>
<dbReference type="InterPro" id="IPR036770">
    <property type="entry name" value="Ankyrin_rpt-contain_sf"/>
</dbReference>
<dbReference type="EMBL" id="CAJVPY010000850">
    <property type="protein sequence ID" value="CAG8495163.1"/>
    <property type="molecule type" value="Genomic_DNA"/>
</dbReference>
<evidence type="ECO:0000256" key="2">
    <source>
        <dbReference type="ARBA" id="ARBA00023043"/>
    </source>
</evidence>
<dbReference type="PROSITE" id="PS50297">
    <property type="entry name" value="ANK_REP_REGION"/>
    <property type="match status" value="1"/>
</dbReference>
<keyword evidence="1" id="KW-0677">Repeat</keyword>